<comment type="similarity">
    <text evidence="1">Belongs to the UPF0102 family.</text>
</comment>
<dbReference type="SUPFAM" id="SSF52980">
    <property type="entry name" value="Restriction endonuclease-like"/>
    <property type="match status" value="1"/>
</dbReference>
<dbReference type="NCBIfam" id="NF009150">
    <property type="entry name" value="PRK12497.1-3"/>
    <property type="match status" value="1"/>
</dbReference>
<keyword evidence="3" id="KW-1185">Reference proteome</keyword>
<dbReference type="EMBL" id="NPZB01000001">
    <property type="protein sequence ID" value="PNS09270.1"/>
    <property type="molecule type" value="Genomic_DNA"/>
</dbReference>
<dbReference type="InterPro" id="IPR011856">
    <property type="entry name" value="tRNA_endonuc-like_dom_sf"/>
</dbReference>
<gene>
    <name evidence="2" type="ORF">Lysil_0899</name>
</gene>
<dbReference type="Pfam" id="PF02021">
    <property type="entry name" value="UPF0102"/>
    <property type="match status" value="1"/>
</dbReference>
<evidence type="ECO:0000313" key="3">
    <source>
        <dbReference type="Proteomes" id="UP000236220"/>
    </source>
</evidence>
<dbReference type="InterPro" id="IPR003509">
    <property type="entry name" value="UPF0102_YraN-like"/>
</dbReference>
<dbReference type="NCBIfam" id="TIGR00252">
    <property type="entry name" value="YraN family protein"/>
    <property type="match status" value="1"/>
</dbReference>
<sequence length="104" mass="12051">MSQGLTTIERNANFRVGELDRVMHDGEMLVFVEVRYRTPGTFGDGADSIDWKKRQRLVRAAEAWLQRHPEHRDRSCRFDVVDAHGDPASPALRWIRSAFRADEI</sequence>
<dbReference type="PANTHER" id="PTHR34039">
    <property type="entry name" value="UPF0102 PROTEIN YRAN"/>
    <property type="match status" value="1"/>
</dbReference>
<protein>
    <submittedName>
        <fullName evidence="2">Uncharacterized protein</fullName>
    </submittedName>
</protein>
<evidence type="ECO:0000256" key="1">
    <source>
        <dbReference type="ARBA" id="ARBA00006738"/>
    </source>
</evidence>
<dbReference type="PANTHER" id="PTHR34039:SF1">
    <property type="entry name" value="UPF0102 PROTEIN YRAN"/>
    <property type="match status" value="1"/>
</dbReference>
<dbReference type="AlphaFoldDB" id="A0A2K1Q2I6"/>
<organism evidence="2 3">
    <name type="scientific">Solilutibacter silvestris</name>
    <dbReference type="NCBI Taxonomy" id="1645665"/>
    <lineage>
        <taxon>Bacteria</taxon>
        <taxon>Pseudomonadati</taxon>
        <taxon>Pseudomonadota</taxon>
        <taxon>Gammaproteobacteria</taxon>
        <taxon>Lysobacterales</taxon>
        <taxon>Lysobacteraceae</taxon>
        <taxon>Solilutibacter</taxon>
    </lineage>
</organism>
<name>A0A2K1Q2I6_9GAMM</name>
<dbReference type="GO" id="GO:0003676">
    <property type="term" value="F:nucleic acid binding"/>
    <property type="evidence" value="ECO:0007669"/>
    <property type="project" value="InterPro"/>
</dbReference>
<proteinExistence type="inferred from homology"/>
<comment type="caution">
    <text evidence="2">The sequence shown here is derived from an EMBL/GenBank/DDBJ whole genome shotgun (WGS) entry which is preliminary data.</text>
</comment>
<reference evidence="2 3" key="1">
    <citation type="submission" date="2017-08" db="EMBL/GenBank/DDBJ databases">
        <title>Lysobacter sylvestris genome.</title>
        <authorList>
            <person name="Zhang D.-C."/>
            <person name="Albuquerque L."/>
            <person name="Franca L."/>
            <person name="Froufe H.J.C."/>
            <person name="Barroso C."/>
            <person name="Egas C."/>
            <person name="Da Costa M."/>
            <person name="Margesin R."/>
        </authorList>
    </citation>
    <scope>NUCLEOTIDE SEQUENCE [LARGE SCALE GENOMIC DNA]</scope>
    <source>
        <strain evidence="2 3">AM20-91</strain>
    </source>
</reference>
<dbReference type="Gene3D" id="3.40.1350.10">
    <property type="match status" value="1"/>
</dbReference>
<dbReference type="InterPro" id="IPR011335">
    <property type="entry name" value="Restrct_endonuc-II-like"/>
</dbReference>
<dbReference type="Proteomes" id="UP000236220">
    <property type="component" value="Unassembled WGS sequence"/>
</dbReference>
<evidence type="ECO:0000313" key="2">
    <source>
        <dbReference type="EMBL" id="PNS09270.1"/>
    </source>
</evidence>
<accession>A0A2K1Q2I6</accession>